<accession>A0ABD0SWD1</accession>
<comment type="caution">
    <text evidence="2">The sequence shown here is derived from an EMBL/GenBank/DDBJ whole genome shotgun (WGS) entry which is preliminary data.</text>
</comment>
<evidence type="ECO:0000313" key="2">
    <source>
        <dbReference type="EMBL" id="KAL0830071.1"/>
    </source>
</evidence>
<dbReference type="AlphaFoldDB" id="A0ABD0SWD1"/>
<evidence type="ECO:0000256" key="1">
    <source>
        <dbReference type="SAM" id="MobiDB-lite"/>
    </source>
</evidence>
<dbReference type="Proteomes" id="UP001549921">
    <property type="component" value="Unassembled WGS sequence"/>
</dbReference>
<feature type="region of interest" description="Disordered" evidence="1">
    <location>
        <begin position="434"/>
        <end position="511"/>
    </location>
</feature>
<feature type="compositionally biased region" description="Polar residues" evidence="1">
    <location>
        <begin position="474"/>
        <end position="490"/>
    </location>
</feature>
<name>A0ABD0SWD1_LOXSC</name>
<reference evidence="2 3" key="1">
    <citation type="submission" date="2024-06" db="EMBL/GenBank/DDBJ databases">
        <title>A chromosome-level genome assembly of beet webworm, Loxostege sticticalis.</title>
        <authorList>
            <person name="Zhang Y."/>
        </authorList>
    </citation>
    <scope>NUCLEOTIDE SEQUENCE [LARGE SCALE GENOMIC DNA]</scope>
    <source>
        <strain evidence="2">AQ028</strain>
        <tissue evidence="2">Male pupae</tissue>
    </source>
</reference>
<organism evidence="2 3">
    <name type="scientific">Loxostege sticticalis</name>
    <name type="common">Beet webworm moth</name>
    <dbReference type="NCBI Taxonomy" id="481309"/>
    <lineage>
        <taxon>Eukaryota</taxon>
        <taxon>Metazoa</taxon>
        <taxon>Ecdysozoa</taxon>
        <taxon>Arthropoda</taxon>
        <taxon>Hexapoda</taxon>
        <taxon>Insecta</taxon>
        <taxon>Pterygota</taxon>
        <taxon>Neoptera</taxon>
        <taxon>Endopterygota</taxon>
        <taxon>Lepidoptera</taxon>
        <taxon>Glossata</taxon>
        <taxon>Ditrysia</taxon>
        <taxon>Pyraloidea</taxon>
        <taxon>Crambidae</taxon>
        <taxon>Pyraustinae</taxon>
        <taxon>Loxostege</taxon>
    </lineage>
</organism>
<gene>
    <name evidence="2" type="ORF">ABMA28_003528</name>
</gene>
<evidence type="ECO:0000313" key="3">
    <source>
        <dbReference type="Proteomes" id="UP001549921"/>
    </source>
</evidence>
<sequence>MTQEVEFVTLGELLEEQATSDEDEEILSRLKILAQESLPEGWTRWEVCRTTKEDVFGAKLEAAVLNKLSFALPTVGLIRAFDPDADHLSEKGYRDLRVKLLDWAFTRALILGPTAIVNRIRGSAIRTEHFKEAIAPLKSSFVTRKEANKILAGSLSDAEPPPRKRRSTSESSQTKKSRLDVVEEKIDNLFSLLKTKINFFNESPSESYMSDDIIDMQTEDEPDLDISSPESEWQAPSLSAGIGAEGDLDDLDFRPETKEADPLIPEPTPELKEEGIACQRFGSEAWCRIRYKDVEKKLHASPVFSALKINTELGSLGSNPSPTFSKQDGMLGTICHGLLLQRRAAVEDFKMIAAKYPVGGEIRKLLSESRFKSLSDDLLQYVCAHRAETIDIRRKMFRAKNEALTAALHQIPPSSTHLFEEKALNGFLRDNGGAGQVFPSKQGAVPEKKHAFRKPSTPAFPQGPKTLRPRQRNTAHSSPRGSTPRGQQNAPKPRRDGSRNKPEKHRPNKKY</sequence>
<proteinExistence type="predicted"/>
<protein>
    <submittedName>
        <fullName evidence="2">Uncharacterized protein</fullName>
    </submittedName>
</protein>
<feature type="compositionally biased region" description="Basic residues" evidence="1">
    <location>
        <begin position="502"/>
        <end position="511"/>
    </location>
</feature>
<feature type="region of interest" description="Disordered" evidence="1">
    <location>
        <begin position="152"/>
        <end position="178"/>
    </location>
</feature>
<dbReference type="EMBL" id="JBEDNZ010000014">
    <property type="protein sequence ID" value="KAL0830071.1"/>
    <property type="molecule type" value="Genomic_DNA"/>
</dbReference>